<dbReference type="OrthoDB" id="278786at2"/>
<reference evidence="2 3" key="1">
    <citation type="submission" date="2019-02" db="EMBL/GenBank/DDBJ databases">
        <title>Deep-cultivation of Planctomycetes and their phenomic and genomic characterization uncovers novel biology.</title>
        <authorList>
            <person name="Wiegand S."/>
            <person name="Jogler M."/>
            <person name="Boedeker C."/>
            <person name="Pinto D."/>
            <person name="Vollmers J."/>
            <person name="Rivas-Marin E."/>
            <person name="Kohn T."/>
            <person name="Peeters S.H."/>
            <person name="Heuer A."/>
            <person name="Rast P."/>
            <person name="Oberbeckmann S."/>
            <person name="Bunk B."/>
            <person name="Jeske O."/>
            <person name="Meyerdierks A."/>
            <person name="Storesund J.E."/>
            <person name="Kallscheuer N."/>
            <person name="Luecker S."/>
            <person name="Lage O.M."/>
            <person name="Pohl T."/>
            <person name="Merkel B.J."/>
            <person name="Hornburger P."/>
            <person name="Mueller R.-W."/>
            <person name="Bruemmer F."/>
            <person name="Labrenz M."/>
            <person name="Spormann A.M."/>
            <person name="Op den Camp H."/>
            <person name="Overmann J."/>
            <person name="Amann R."/>
            <person name="Jetten M.S.M."/>
            <person name="Mascher T."/>
            <person name="Medema M.H."/>
            <person name="Devos D.P."/>
            <person name="Kaster A.-K."/>
            <person name="Ovreas L."/>
            <person name="Rohde M."/>
            <person name="Galperin M.Y."/>
            <person name="Jogler C."/>
        </authorList>
    </citation>
    <scope>NUCLEOTIDE SEQUENCE [LARGE SCALE GENOMIC DNA]</scope>
    <source>
        <strain evidence="2 3">Pla163</strain>
    </source>
</reference>
<proteinExistence type="predicted"/>
<dbReference type="InterPro" id="IPR046525">
    <property type="entry name" value="DUF6702"/>
</dbReference>
<accession>A0A518CZP3</accession>
<feature type="chain" id="PRO_5021887632" evidence="1">
    <location>
        <begin position="32"/>
        <end position="202"/>
    </location>
</feature>
<sequence precursor="true">MNRGAFTVRLVGGAALVLGAALAISGHSALAHGHAPAAGANVAGTARPHPADEGVAELEYVPERGRLEVAVRVHGSTLDQALSAYVGREVKVEDPKGEVALLGYLADGFRLETRLSAPGDRPFLPCAQEWIGLEFDGPDVWLYFEVPMLAAPAELRGSFEMLFDRFTTQVNVLFASGPSGEERHVFRFASGWADLSGVLRPA</sequence>
<organism evidence="2 3">
    <name type="scientific">Rohdeia mirabilis</name>
    <dbReference type="NCBI Taxonomy" id="2528008"/>
    <lineage>
        <taxon>Bacteria</taxon>
        <taxon>Pseudomonadati</taxon>
        <taxon>Planctomycetota</taxon>
        <taxon>Planctomycetia</taxon>
        <taxon>Planctomycetia incertae sedis</taxon>
        <taxon>Rohdeia</taxon>
    </lineage>
</organism>
<evidence type="ECO:0000256" key="1">
    <source>
        <dbReference type="SAM" id="SignalP"/>
    </source>
</evidence>
<gene>
    <name evidence="2" type="ORF">Pla163_17940</name>
</gene>
<evidence type="ECO:0000313" key="3">
    <source>
        <dbReference type="Proteomes" id="UP000319342"/>
    </source>
</evidence>
<dbReference type="EMBL" id="CP036290">
    <property type="protein sequence ID" value="QDU84682.1"/>
    <property type="molecule type" value="Genomic_DNA"/>
</dbReference>
<dbReference type="Pfam" id="PF20420">
    <property type="entry name" value="DUF6702"/>
    <property type="match status" value="1"/>
</dbReference>
<dbReference type="AlphaFoldDB" id="A0A518CZP3"/>
<feature type="signal peptide" evidence="1">
    <location>
        <begin position="1"/>
        <end position="31"/>
    </location>
</feature>
<dbReference type="Proteomes" id="UP000319342">
    <property type="component" value="Chromosome"/>
</dbReference>
<keyword evidence="1" id="KW-0732">Signal</keyword>
<protein>
    <submittedName>
        <fullName evidence="2">Uncharacterized protein</fullName>
    </submittedName>
</protein>
<evidence type="ECO:0000313" key="2">
    <source>
        <dbReference type="EMBL" id="QDU84682.1"/>
    </source>
</evidence>
<keyword evidence="3" id="KW-1185">Reference proteome</keyword>
<name>A0A518CZP3_9BACT</name>
<dbReference type="RefSeq" id="WP_145186663.1">
    <property type="nucleotide sequence ID" value="NZ_CP036290.1"/>
</dbReference>